<sequence>MPHVSFSELRANMASHFDRIEADRTELIVTRQNHEPVVVMALSEWEAIQETMHLLSSPANAEHLRRSIAQADAGQAVEHDLIEP</sequence>
<dbReference type="InterPro" id="IPR036165">
    <property type="entry name" value="YefM-like_sf"/>
</dbReference>
<dbReference type="PANTHER" id="PTHR33713">
    <property type="entry name" value="ANTITOXIN YAFN-RELATED"/>
    <property type="match status" value="1"/>
</dbReference>
<dbReference type="AlphaFoldDB" id="A0A9X1P5M7"/>
<dbReference type="Gene3D" id="6.10.250.330">
    <property type="match status" value="1"/>
</dbReference>
<dbReference type="InterPro" id="IPR051405">
    <property type="entry name" value="phD/YefM_antitoxin"/>
</dbReference>
<comment type="similarity">
    <text evidence="1 2">Belongs to the phD/YefM antitoxin family.</text>
</comment>
<keyword evidence="4" id="KW-1185">Reference proteome</keyword>
<evidence type="ECO:0000313" key="3">
    <source>
        <dbReference type="EMBL" id="MCE7030224.1"/>
    </source>
</evidence>
<gene>
    <name evidence="3" type="ORF">LZD57_19730</name>
</gene>
<dbReference type="Proteomes" id="UP001139035">
    <property type="component" value="Unassembled WGS sequence"/>
</dbReference>
<comment type="caution">
    <text evidence="3">The sequence shown here is derived from an EMBL/GenBank/DDBJ whole genome shotgun (WGS) entry which is preliminary data.</text>
</comment>
<accession>A0A9X1P5M7</accession>
<dbReference type="RefSeq" id="WP_233721302.1">
    <property type="nucleotide sequence ID" value="NZ_JAJUWU010000022.1"/>
</dbReference>
<dbReference type="InterPro" id="IPR006442">
    <property type="entry name" value="Antitoxin_Phd/YefM"/>
</dbReference>
<dbReference type="Gene3D" id="3.40.1620.10">
    <property type="entry name" value="YefM-like domain"/>
    <property type="match status" value="1"/>
</dbReference>
<dbReference type="PANTHER" id="PTHR33713:SF6">
    <property type="entry name" value="ANTITOXIN YEFM"/>
    <property type="match status" value="1"/>
</dbReference>
<evidence type="ECO:0000256" key="1">
    <source>
        <dbReference type="ARBA" id="ARBA00009981"/>
    </source>
</evidence>
<protein>
    <recommendedName>
        <fullName evidence="2">Antitoxin</fullName>
    </recommendedName>
</protein>
<dbReference type="NCBIfam" id="TIGR01552">
    <property type="entry name" value="phd_fam"/>
    <property type="match status" value="1"/>
</dbReference>
<dbReference type="SUPFAM" id="SSF143120">
    <property type="entry name" value="YefM-like"/>
    <property type="match status" value="1"/>
</dbReference>
<proteinExistence type="inferred from homology"/>
<evidence type="ECO:0000256" key="2">
    <source>
        <dbReference type="RuleBase" id="RU362080"/>
    </source>
</evidence>
<organism evidence="3 4">
    <name type="scientific">Jiella avicenniae</name>
    <dbReference type="NCBI Taxonomy" id="2907202"/>
    <lineage>
        <taxon>Bacteria</taxon>
        <taxon>Pseudomonadati</taxon>
        <taxon>Pseudomonadota</taxon>
        <taxon>Alphaproteobacteria</taxon>
        <taxon>Hyphomicrobiales</taxon>
        <taxon>Aurantimonadaceae</taxon>
        <taxon>Jiella</taxon>
    </lineage>
</organism>
<name>A0A9X1P5M7_9HYPH</name>
<dbReference type="Pfam" id="PF02604">
    <property type="entry name" value="PhdYeFM_antitox"/>
    <property type="match status" value="1"/>
</dbReference>
<reference evidence="3" key="1">
    <citation type="submission" date="2022-01" db="EMBL/GenBank/DDBJ databases">
        <title>Jiella avicenniae sp. nov., a novel endophytic bacterium isolated from bark of Avicennia marina.</title>
        <authorList>
            <person name="Tuo L."/>
        </authorList>
    </citation>
    <scope>NUCLEOTIDE SEQUENCE</scope>
    <source>
        <strain evidence="3">CBK1P-4</strain>
    </source>
</reference>
<evidence type="ECO:0000313" key="4">
    <source>
        <dbReference type="Proteomes" id="UP001139035"/>
    </source>
</evidence>
<dbReference type="EMBL" id="JAJUWU010000022">
    <property type="protein sequence ID" value="MCE7030224.1"/>
    <property type="molecule type" value="Genomic_DNA"/>
</dbReference>
<comment type="function">
    <text evidence="2">Antitoxin component of a type II toxin-antitoxin (TA) system.</text>
</comment>